<dbReference type="KEGG" id="ccel:CCDG5_0868"/>
<evidence type="ECO:0000259" key="6">
    <source>
        <dbReference type="Pfam" id="PF01276"/>
    </source>
</evidence>
<dbReference type="HOGENOM" id="CLU_025925_1_1_9"/>
<organism evidence="8 9">
    <name type="scientific">[Clostridium] cellulosi</name>
    <dbReference type="NCBI Taxonomy" id="29343"/>
    <lineage>
        <taxon>Bacteria</taxon>
        <taxon>Bacillati</taxon>
        <taxon>Bacillota</taxon>
        <taxon>Clostridia</taxon>
        <taxon>Eubacteriales</taxon>
        <taxon>Oscillospiraceae</taxon>
        <taxon>Oscillospiraceae incertae sedis</taxon>
    </lineage>
</organism>
<dbReference type="Gene3D" id="3.40.640.10">
    <property type="entry name" value="Type I PLP-dependent aspartate aminotransferase-like (Major domain)"/>
    <property type="match status" value="1"/>
</dbReference>
<sequence>MPGHKGVSSHLSEIFGQALGFDVTELPETDNLFENEGAILEAEKLAAAFYGCRETLFSAGGSTLCIQAMLRLVSKDGGKVICARNIHRSVVNTMALLGLEPVWVYPRPFEGSALPGSIAPEDIETAAVSNTDAVAVFITSPDYYGIISDIKGISEVCKRHNLTLLVDNAHGAHLKLVGKKMHPIENGADMTCDSAHKTLPALTGGAFLHINSPRFSKSDGKAAMTLFGSTSPSYLIMLSLDLARAWMEKDGNVAFEGLIEKVKSIRELCDSLGFFTPKEAVFDPTRIVIDTASCGINGNSAALLFRENGISLEMSDERHLVLIPSPFNSDEDFERLKKAICLLERSKGIPPGKYYNVVPETVMPLKQAVFADSETVSVDNCIGRIAAQAVCPCPPCVPLVMPGELISHEIASAIKSYGVLNLKVVK</sequence>
<evidence type="ECO:0000256" key="3">
    <source>
        <dbReference type="ARBA" id="ARBA00022793"/>
    </source>
</evidence>
<evidence type="ECO:0000313" key="8">
    <source>
        <dbReference type="EMBL" id="CDZ23993.1"/>
    </source>
</evidence>
<keyword evidence="4" id="KW-0663">Pyridoxal phosphate</keyword>
<feature type="domain" description="Orn/Lys/Arg decarboxylases family 1 pyridoxal-P attachment site" evidence="6">
    <location>
        <begin position="7"/>
        <end position="271"/>
    </location>
</feature>
<dbReference type="PANTHER" id="PTHR43277:SF4">
    <property type="entry name" value="ARGININE DECARBOXYLASE"/>
    <property type="match status" value="1"/>
</dbReference>
<evidence type="ECO:0000259" key="7">
    <source>
        <dbReference type="Pfam" id="PF03711"/>
    </source>
</evidence>
<proteinExistence type="inferred from homology"/>
<evidence type="ECO:0000256" key="5">
    <source>
        <dbReference type="ARBA" id="ARBA00023239"/>
    </source>
</evidence>
<reference evidence="9" key="1">
    <citation type="submission" date="2014-07" db="EMBL/GenBank/DDBJ databases">
        <authorList>
            <person name="Wibberg D."/>
        </authorList>
    </citation>
    <scope>NUCLEOTIDE SEQUENCE [LARGE SCALE GENOMIC DNA]</scope>
    <source>
        <strain evidence="9">DG5</strain>
    </source>
</reference>
<dbReference type="SUPFAM" id="SSF53383">
    <property type="entry name" value="PLP-dependent transferases"/>
    <property type="match status" value="1"/>
</dbReference>
<dbReference type="InterPro" id="IPR008286">
    <property type="entry name" value="Prn/Lys/Arg_de-COase_C"/>
</dbReference>
<dbReference type="Pfam" id="PF03711">
    <property type="entry name" value="OKR_DC_1_C"/>
    <property type="match status" value="1"/>
</dbReference>
<dbReference type="PATRIC" id="fig|29343.3.peg.923"/>
<dbReference type="AlphaFoldDB" id="A0A078KNE7"/>
<dbReference type="Gene3D" id="3.90.100.10">
    <property type="entry name" value="Orn/Lys/Arg decarboxylase, C-terminal domain"/>
    <property type="match status" value="1"/>
</dbReference>
<evidence type="ECO:0000256" key="1">
    <source>
        <dbReference type="ARBA" id="ARBA00001933"/>
    </source>
</evidence>
<keyword evidence="5" id="KW-0456">Lyase</keyword>
<dbReference type="InterPro" id="IPR015421">
    <property type="entry name" value="PyrdxlP-dep_Trfase_major"/>
</dbReference>
<gene>
    <name evidence="8" type="ORF">CCDG5_0868</name>
</gene>
<protein>
    <recommendedName>
        <fullName evidence="10">Orn/Lys/Arg decarboxylase major region</fullName>
    </recommendedName>
</protein>
<dbReference type="Proteomes" id="UP000032431">
    <property type="component" value="Chromosome I"/>
</dbReference>
<dbReference type="STRING" id="29343.CCDG5_0868"/>
<accession>A0A078KNE7</accession>
<feature type="domain" description="Orn/Lys/Arg decarboxylase C-terminal" evidence="7">
    <location>
        <begin position="366"/>
        <end position="410"/>
    </location>
</feature>
<name>A0A078KNE7_9FIRM</name>
<evidence type="ECO:0000313" key="9">
    <source>
        <dbReference type="Proteomes" id="UP000032431"/>
    </source>
</evidence>
<dbReference type="InterPro" id="IPR052357">
    <property type="entry name" value="Orn_Lys_Arg_decarboxylase-I"/>
</dbReference>
<dbReference type="InterPro" id="IPR000310">
    <property type="entry name" value="Orn/Lys/Arg_deCO2ase_major_dom"/>
</dbReference>
<evidence type="ECO:0000256" key="4">
    <source>
        <dbReference type="ARBA" id="ARBA00022898"/>
    </source>
</evidence>
<keyword evidence="9" id="KW-1185">Reference proteome</keyword>
<evidence type="ECO:0008006" key="10">
    <source>
        <dbReference type="Google" id="ProtNLM"/>
    </source>
</evidence>
<dbReference type="InterPro" id="IPR015424">
    <property type="entry name" value="PyrdxlP-dep_Trfase"/>
</dbReference>
<evidence type="ECO:0000256" key="2">
    <source>
        <dbReference type="ARBA" id="ARBA00010671"/>
    </source>
</evidence>
<dbReference type="EMBL" id="LM995447">
    <property type="protein sequence ID" value="CDZ23993.1"/>
    <property type="molecule type" value="Genomic_DNA"/>
</dbReference>
<dbReference type="Pfam" id="PF01276">
    <property type="entry name" value="OKR_DC_1"/>
    <property type="match status" value="1"/>
</dbReference>
<dbReference type="PANTHER" id="PTHR43277">
    <property type="entry name" value="ARGININE DECARBOXYLASE"/>
    <property type="match status" value="1"/>
</dbReference>
<comment type="similarity">
    <text evidence="2">Belongs to the Orn/Lys/Arg decarboxylase class-I family.</text>
</comment>
<dbReference type="GO" id="GO:0016831">
    <property type="term" value="F:carboxy-lyase activity"/>
    <property type="evidence" value="ECO:0007669"/>
    <property type="project" value="UniProtKB-KW"/>
</dbReference>
<keyword evidence="3" id="KW-0210">Decarboxylase</keyword>
<comment type="cofactor">
    <cofactor evidence="1">
        <name>pyridoxal 5'-phosphate</name>
        <dbReference type="ChEBI" id="CHEBI:597326"/>
    </cofactor>
</comment>